<dbReference type="VEuPathDB" id="TriTrypDB:PCON_0019880"/>
<evidence type="ECO:0000256" key="4">
    <source>
        <dbReference type="ARBA" id="ARBA00023128"/>
    </source>
</evidence>
<keyword evidence="5" id="KW-0472">Membrane</keyword>
<evidence type="ECO:0000256" key="1">
    <source>
        <dbReference type="ARBA" id="ARBA00004273"/>
    </source>
</evidence>
<name>U3LNQ7_9TRYP</name>
<feature type="non-terminal residue" evidence="7">
    <location>
        <position position="443"/>
    </location>
</feature>
<dbReference type="GO" id="GO:0007005">
    <property type="term" value="P:mitochondrion organization"/>
    <property type="evidence" value="ECO:0007669"/>
    <property type="project" value="TreeGrafter"/>
</dbReference>
<keyword evidence="4" id="KW-0496">Mitochondrion</keyword>
<evidence type="ECO:0000313" key="7">
    <source>
        <dbReference type="EMBL" id="AGG11463.1"/>
    </source>
</evidence>
<dbReference type="EMBL" id="KC534694">
    <property type="protein sequence ID" value="AGG11463.1"/>
    <property type="molecule type" value="Genomic_DNA"/>
</dbReference>
<dbReference type="PRINTS" id="PR00679">
    <property type="entry name" value="PROHIBITIN"/>
</dbReference>
<dbReference type="InterPro" id="IPR001107">
    <property type="entry name" value="Band_7"/>
</dbReference>
<dbReference type="InterPro" id="IPR000163">
    <property type="entry name" value="Prohibitin"/>
</dbReference>
<dbReference type="Pfam" id="PF01145">
    <property type="entry name" value="Band_7"/>
    <property type="match status" value="1"/>
</dbReference>
<dbReference type="PANTHER" id="PTHR23222:SF1">
    <property type="entry name" value="PROHIBITIN-2"/>
    <property type="match status" value="1"/>
</dbReference>
<dbReference type="AlphaFoldDB" id="U3LNQ7"/>
<dbReference type="CDD" id="cd03401">
    <property type="entry name" value="SPFH_prohibitin"/>
    <property type="match status" value="1"/>
</dbReference>
<keyword evidence="3" id="KW-0999">Mitochondrion inner membrane</keyword>
<dbReference type="GO" id="GO:0005743">
    <property type="term" value="C:mitochondrial inner membrane"/>
    <property type="evidence" value="ECO:0007669"/>
    <property type="project" value="UniProtKB-SubCell"/>
</dbReference>
<organism evidence="7">
    <name type="scientific">Paratrypanosoma confusum</name>
    <dbReference type="NCBI Taxonomy" id="1470209"/>
    <lineage>
        <taxon>Eukaryota</taxon>
        <taxon>Discoba</taxon>
        <taxon>Euglenozoa</taxon>
        <taxon>Kinetoplastea</taxon>
        <taxon>Metakinetoplastina</taxon>
        <taxon>Trypanosomatida</taxon>
        <taxon>Trypanosomatidae</taxon>
        <taxon>Paratrypanosoma</taxon>
    </lineage>
</organism>
<dbReference type="PANTHER" id="PTHR23222">
    <property type="entry name" value="PROHIBITIN"/>
    <property type="match status" value="1"/>
</dbReference>
<dbReference type="Gene3D" id="3.30.479.30">
    <property type="entry name" value="Band 7 domain"/>
    <property type="match status" value="1"/>
</dbReference>
<dbReference type="SMART" id="SM00244">
    <property type="entry name" value="PHB"/>
    <property type="match status" value="1"/>
</dbReference>
<protein>
    <recommendedName>
        <fullName evidence="6">Band 7 domain-containing protein</fullName>
    </recommendedName>
</protein>
<evidence type="ECO:0000256" key="3">
    <source>
        <dbReference type="ARBA" id="ARBA00022792"/>
    </source>
</evidence>
<comment type="subcellular location">
    <subcellularLocation>
        <location evidence="1">Mitochondrion inner membrane</location>
    </subcellularLocation>
</comment>
<evidence type="ECO:0000256" key="2">
    <source>
        <dbReference type="ARBA" id="ARBA00009658"/>
    </source>
</evidence>
<accession>U3LNQ7</accession>
<dbReference type="SUPFAM" id="SSF117892">
    <property type="entry name" value="Band 7/SPFH domain"/>
    <property type="match status" value="1"/>
</dbReference>
<proteinExistence type="inferred from homology"/>
<feature type="domain" description="Band 7" evidence="6">
    <location>
        <begin position="186"/>
        <end position="348"/>
    </location>
</feature>
<dbReference type="InterPro" id="IPR036013">
    <property type="entry name" value="Band_7/SPFH_dom_sf"/>
</dbReference>
<evidence type="ECO:0000256" key="5">
    <source>
        <dbReference type="ARBA" id="ARBA00023136"/>
    </source>
</evidence>
<comment type="similarity">
    <text evidence="2">Belongs to the prohibitin family.</text>
</comment>
<sequence length="443" mass="48383">MTSTNIRTSGTPTIVIQTPAPLFPLSALRMASITLTYPAWSTLCKESLPRSAWHAPYHACIRAFCSPSVSSATAPSRFSFHPTPAAPCHERTLTSHNAAPEHFTFLPLPPSWAFRAGACTLTVTSAGLQFSHTGSRRGAMPPKAPPGPDFARVAAEARKMLGQYGHLTKLPFVILASGMLGVGLYKSIYFVEGGCRAVKFSAITGLHNTTYGEGANFAIPFIETPVVFDVRNKATEVMTASGSRDLQTVNMAVRVLYQPMVNDLHHIYRELGVNFADTVLPSLINEIIRAVIAQFNAADLLVKRPEVSHRIAVMLAERAKRFHMEITDVSITQMSFGKEYTSAVEAKQVAQQMAERAKWRVEQAEQERRGAVLLAEGEAKSAQLIGDAVQKNPAFIELRRLEAARTVSRLIKESGRGQFYLPANILQVDVKQQQAAQPTGTPA</sequence>
<evidence type="ECO:0000259" key="6">
    <source>
        <dbReference type="SMART" id="SM00244"/>
    </source>
</evidence>
<reference evidence="7" key="1">
    <citation type="journal article" date="2013" name="Curr. Biol.">
        <title>Paratrypanosoma is a novel early-branching trypanosomatid.</title>
        <authorList>
            <person name="Flegontov P."/>
            <person name="Votypka J."/>
            <person name="Skalicky T."/>
            <person name="Logacheva M.D."/>
            <person name="Penin A.A."/>
            <person name="Tanifuji G."/>
            <person name="Onodera N.T."/>
            <person name="Kondrashov A.S."/>
            <person name="Volf P."/>
            <person name="Archibald J.M."/>
            <person name="Lukes J."/>
        </authorList>
    </citation>
    <scope>NUCLEOTIDE SEQUENCE</scope>
    <source>
        <strain evidence="7">CUL13</strain>
    </source>
</reference>